<protein>
    <submittedName>
        <fullName evidence="1">Uncharacterized protein</fullName>
    </submittedName>
</protein>
<organism evidence="1">
    <name type="scientific">uncultured Caudovirales phage</name>
    <dbReference type="NCBI Taxonomy" id="2100421"/>
    <lineage>
        <taxon>Viruses</taxon>
        <taxon>Duplodnaviria</taxon>
        <taxon>Heunggongvirae</taxon>
        <taxon>Uroviricota</taxon>
        <taxon>Caudoviricetes</taxon>
        <taxon>Peduoviridae</taxon>
        <taxon>Maltschvirus</taxon>
        <taxon>Maltschvirus maltsch</taxon>
    </lineage>
</organism>
<sequence length="77" mass="8950">MDDINSYKRKFVDKLKPDARDYLKGFSVRSFMFGNHTLRDFENIIEDAFIEGAWKMFRAELAVNIVSFGPNKGDVNI</sequence>
<gene>
    <name evidence="1" type="ORF">UFOVP1365_48</name>
</gene>
<accession>A0A6J5RWV1</accession>
<dbReference type="EMBL" id="LR797316">
    <property type="protein sequence ID" value="CAB4203057.1"/>
    <property type="molecule type" value="Genomic_DNA"/>
</dbReference>
<evidence type="ECO:0000313" key="1">
    <source>
        <dbReference type="EMBL" id="CAB4203057.1"/>
    </source>
</evidence>
<proteinExistence type="predicted"/>
<name>A0A6J5RWV1_9CAUD</name>
<reference evidence="1" key="1">
    <citation type="submission" date="2020-05" db="EMBL/GenBank/DDBJ databases">
        <authorList>
            <person name="Chiriac C."/>
            <person name="Salcher M."/>
            <person name="Ghai R."/>
            <person name="Kavagutti S V."/>
        </authorList>
    </citation>
    <scope>NUCLEOTIDE SEQUENCE</scope>
</reference>